<dbReference type="RefSeq" id="WP_157445488.1">
    <property type="nucleotide sequence ID" value="NZ_JACIEQ010000001.1"/>
</dbReference>
<dbReference type="AlphaFoldDB" id="A0A840C9G9"/>
<keyword evidence="2" id="KW-1185">Reference proteome</keyword>
<reference evidence="1" key="1">
    <citation type="submission" date="2020-08" db="EMBL/GenBank/DDBJ databases">
        <title>Genomic Encyclopedia of Type Strains, Phase IV (KMG-IV): sequencing the most valuable type-strain genomes for metagenomic binning, comparative biology and taxonomic classification.</title>
        <authorList>
            <person name="Goeker M."/>
        </authorList>
    </citation>
    <scope>NUCLEOTIDE SEQUENCE [LARGE SCALE GENOMIC DNA]</scope>
    <source>
        <strain evidence="1">DSM 105040</strain>
    </source>
</reference>
<dbReference type="Proteomes" id="UP000585681">
    <property type="component" value="Unassembled WGS sequence"/>
</dbReference>
<name>A0A840C9G9_9RHOB</name>
<protein>
    <submittedName>
        <fullName evidence="1">Uncharacterized protein</fullName>
    </submittedName>
</protein>
<gene>
    <name evidence="1" type="ORF">GGR17_001294</name>
</gene>
<dbReference type="Gene3D" id="2.60.120.200">
    <property type="match status" value="1"/>
</dbReference>
<dbReference type="EMBL" id="JACIEQ010000001">
    <property type="protein sequence ID" value="MBB4021503.1"/>
    <property type="molecule type" value="Genomic_DNA"/>
</dbReference>
<accession>A0A840C9G9</accession>
<organism evidence="1 2">
    <name type="scientific">Actibacterium naphthalenivorans</name>
    <dbReference type="NCBI Taxonomy" id="1614693"/>
    <lineage>
        <taxon>Bacteria</taxon>
        <taxon>Pseudomonadati</taxon>
        <taxon>Pseudomonadota</taxon>
        <taxon>Alphaproteobacteria</taxon>
        <taxon>Rhodobacterales</taxon>
        <taxon>Roseobacteraceae</taxon>
        <taxon>Actibacterium</taxon>
    </lineage>
</organism>
<proteinExistence type="predicted"/>
<evidence type="ECO:0000313" key="1">
    <source>
        <dbReference type="EMBL" id="MBB4021503.1"/>
    </source>
</evidence>
<evidence type="ECO:0000313" key="2">
    <source>
        <dbReference type="Proteomes" id="UP000585681"/>
    </source>
</evidence>
<comment type="caution">
    <text evidence="1">The sequence shown here is derived from an EMBL/GenBank/DDBJ whole genome shotgun (WGS) entry which is preliminary data.</text>
</comment>
<sequence>MSFKPRAPAIPCPHPALIVRACLAVFVSLARTAVRCGAWKVLTMMIMMGLAIGPGASATQAPPVTAQLTLNEFTRDMTVFDSGLALGQDGASVPLSGTGTSGEVVQARGVSTDDAGASSTAWVDIATIDAGGNWSGTLVAPRNPSWYLPEVRIKAQPTVTAQGANRFGAGLIISFWEQSNWDRIFNASFSNTPPDPLLDENAVQIFTRSGATPSVTYLSDASPLSAAAVAFANTFLEALPGLKLAVIAHTQSGTGWRQLVNDNDSTRLWSDDLALHQFALAEGQDVGIVTSSWIASELQTAGDYAEIVAAIVTGKRLDGSAAGTGPSATFTTTGKGLSFPLHHNFTELYDFAHTRFALIGPHGRGTTVSQTGYSDSNDDNYEALVASWIALGSNPNFSMFLPHSLGMSDIDRGYPHAGDNVYDPAGTQWTDTSHASSYTKDGLERLARLGANAILKSAGLVSWPVPAFDRSYWAPDGSYVDLWMDGHDITTERLRRGLPAMPATFAHRAEVMGMTIGGEPAQNAVIVANAGGSGFSGVRVSPNSGVFTYASSVEDGFGALPGWQQWPDDYLDDYYLNRPVADVGQAGLAALPLKTRTTFRSALAAPAQFTVGGNGPYFLDQAGIGTIATLTLEAKMTITGGSAQRLFGLSSNALKVEYLPGSGVLRCTLSDGSGTTLLGNQTSSTIPDPGTTERTIRIAIDLSNPANGSFRAFVDGAEVLTRTGLTSSGTFPSARNLSFLATNSGGSQSEGTVTHLKAWKSAMPDGSAPTGAPYKQISGTAATVNADAWKKGADAG</sequence>